<proteinExistence type="predicted"/>
<accession>A0A2P2NWY0</accession>
<reference evidence="1" key="1">
    <citation type="submission" date="2018-02" db="EMBL/GenBank/DDBJ databases">
        <title>Rhizophora mucronata_Transcriptome.</title>
        <authorList>
            <person name="Meera S.P."/>
            <person name="Sreeshan A."/>
            <person name="Augustine A."/>
        </authorList>
    </citation>
    <scope>NUCLEOTIDE SEQUENCE</scope>
    <source>
        <tissue evidence="1">Leaf</tissue>
    </source>
</reference>
<dbReference type="EMBL" id="GGEC01066542">
    <property type="protein sequence ID" value="MBX47026.1"/>
    <property type="molecule type" value="Transcribed_RNA"/>
</dbReference>
<evidence type="ECO:0000313" key="1">
    <source>
        <dbReference type="EMBL" id="MBX47026.1"/>
    </source>
</evidence>
<name>A0A2P2NWY0_RHIMU</name>
<sequence length="8" mass="975">MSGKRPWN</sequence>
<protein>
    <submittedName>
        <fullName evidence="1">Uncharacterized protein</fullName>
    </submittedName>
</protein>
<organism evidence="1">
    <name type="scientific">Rhizophora mucronata</name>
    <name type="common">Asiatic mangrove</name>
    <dbReference type="NCBI Taxonomy" id="61149"/>
    <lineage>
        <taxon>Eukaryota</taxon>
        <taxon>Viridiplantae</taxon>
        <taxon>Streptophyta</taxon>
        <taxon>Embryophyta</taxon>
        <taxon>Tracheophyta</taxon>
        <taxon>Spermatophyta</taxon>
        <taxon>Magnoliopsida</taxon>
        <taxon>eudicotyledons</taxon>
        <taxon>Gunneridae</taxon>
        <taxon>Pentapetalae</taxon>
        <taxon>rosids</taxon>
        <taxon>fabids</taxon>
        <taxon>Malpighiales</taxon>
        <taxon>Rhizophoraceae</taxon>
        <taxon>Rhizophora</taxon>
    </lineage>
</organism>